<dbReference type="InterPro" id="IPR007195">
    <property type="entry name" value="TolB_N"/>
</dbReference>
<dbReference type="EMBL" id="PDPS01000009">
    <property type="protein sequence ID" value="PID60198.1"/>
    <property type="molecule type" value="Genomic_DNA"/>
</dbReference>
<dbReference type="PANTHER" id="PTHR36842">
    <property type="entry name" value="PROTEIN TOLB HOMOLOG"/>
    <property type="match status" value="1"/>
</dbReference>
<dbReference type="SUPFAM" id="SSF52964">
    <property type="entry name" value="TolB, N-terminal domain"/>
    <property type="match status" value="1"/>
</dbReference>
<comment type="caution">
    <text evidence="6">The sequence shown here is derived from an EMBL/GenBank/DDBJ whole genome shotgun (WGS) entry which is preliminary data.</text>
</comment>
<keyword evidence="3" id="KW-0732">Signal</keyword>
<reference evidence="6 7" key="1">
    <citation type="submission" date="2017-10" db="EMBL/GenBank/DDBJ databases">
        <title>Novel microbial diversity and functional potential in the marine mammal oral microbiome.</title>
        <authorList>
            <person name="Dudek N.K."/>
            <person name="Sun C.L."/>
            <person name="Burstein D."/>
            <person name="Kantor R.S."/>
            <person name="Aliaga Goltsman D.S."/>
            <person name="Bik E.M."/>
            <person name="Thomas B.C."/>
            <person name="Banfield J.F."/>
            <person name="Relman D.A."/>
        </authorList>
    </citation>
    <scope>NUCLEOTIDE SEQUENCE [LARGE SCALE GENOMIC DNA]</scope>
    <source>
        <strain evidence="6">DOLZORAL124_49_17</strain>
    </source>
</reference>
<protein>
    <submittedName>
        <fullName evidence="6">Tol-Pal system beta propeller repeat protein TolB</fullName>
    </submittedName>
</protein>
<dbReference type="PANTHER" id="PTHR36842:SF1">
    <property type="entry name" value="PROTEIN TOLB"/>
    <property type="match status" value="1"/>
</dbReference>
<dbReference type="InterPro" id="IPR011042">
    <property type="entry name" value="6-blade_b-propeller_TolB-like"/>
</dbReference>
<dbReference type="GO" id="GO:0042597">
    <property type="term" value="C:periplasmic space"/>
    <property type="evidence" value="ECO:0007669"/>
    <property type="project" value="UniProtKB-SubCell"/>
</dbReference>
<dbReference type="AlphaFoldDB" id="A0A2G6EES0"/>
<organism evidence="6 7">
    <name type="scientific">candidate division KSB3 bacterium</name>
    <dbReference type="NCBI Taxonomy" id="2044937"/>
    <lineage>
        <taxon>Bacteria</taxon>
        <taxon>candidate division KSB3</taxon>
    </lineage>
</organism>
<comment type="similarity">
    <text evidence="2">Belongs to the TolB family.</text>
</comment>
<dbReference type="Gene3D" id="3.40.50.10070">
    <property type="entry name" value="TolB, N-terminal domain"/>
    <property type="match status" value="1"/>
</dbReference>
<evidence type="ECO:0000256" key="3">
    <source>
        <dbReference type="ARBA" id="ARBA00022729"/>
    </source>
</evidence>
<name>A0A2G6EES0_9BACT</name>
<accession>A0A2G6EES0</accession>
<dbReference type="Proteomes" id="UP000229740">
    <property type="component" value="Unassembled WGS sequence"/>
</dbReference>
<feature type="domain" description="TolB N-terminal" evidence="5">
    <location>
        <begin position="33"/>
        <end position="139"/>
    </location>
</feature>
<keyword evidence="4" id="KW-0574">Periplasm</keyword>
<evidence type="ECO:0000259" key="5">
    <source>
        <dbReference type="Pfam" id="PF04052"/>
    </source>
</evidence>
<evidence type="ECO:0000256" key="2">
    <source>
        <dbReference type="ARBA" id="ARBA00009820"/>
    </source>
</evidence>
<dbReference type="InterPro" id="IPR011659">
    <property type="entry name" value="WD40"/>
</dbReference>
<dbReference type="Gene3D" id="2.120.10.30">
    <property type="entry name" value="TolB, C-terminal domain"/>
    <property type="match status" value="2"/>
</dbReference>
<dbReference type="Pfam" id="PF04052">
    <property type="entry name" value="TolB_N"/>
    <property type="match status" value="1"/>
</dbReference>
<evidence type="ECO:0000256" key="4">
    <source>
        <dbReference type="ARBA" id="ARBA00022764"/>
    </source>
</evidence>
<gene>
    <name evidence="6" type="primary">tolB</name>
    <name evidence="6" type="ORF">CSB45_00640</name>
</gene>
<dbReference type="NCBIfam" id="TIGR02800">
    <property type="entry name" value="propeller_TolB"/>
    <property type="match status" value="1"/>
</dbReference>
<dbReference type="Pfam" id="PF07676">
    <property type="entry name" value="PD40"/>
    <property type="match status" value="5"/>
</dbReference>
<dbReference type="InterPro" id="IPR014167">
    <property type="entry name" value="Tol-Pal_TolB"/>
</dbReference>
<dbReference type="HAMAP" id="MF_00671">
    <property type="entry name" value="TolB"/>
    <property type="match status" value="1"/>
</dbReference>
<evidence type="ECO:0000256" key="1">
    <source>
        <dbReference type="ARBA" id="ARBA00004418"/>
    </source>
</evidence>
<evidence type="ECO:0000313" key="6">
    <source>
        <dbReference type="EMBL" id="PID60198.1"/>
    </source>
</evidence>
<comment type="subcellular location">
    <subcellularLocation>
        <location evidence="1">Periplasm</location>
    </subcellularLocation>
</comment>
<evidence type="ECO:0000313" key="7">
    <source>
        <dbReference type="Proteomes" id="UP000229740"/>
    </source>
</evidence>
<proteinExistence type="inferred from homology"/>
<sequence>MMYQRLRQWERGVAVLCVLCFGLVMEAASAEVSVEISGSGRRQIKIAIPDFSLRGEGLDGLQSELSPVLQNDLHISGFFDSLKESAALVDAFHVADLNAGTIQFQEWESLGARLLVNGIYEFTGQTVLIECRVYDTLGGDLILGKRYQGERRQVRDIMHRFADEIILKMTGERGMSSSKVVFVSKRSGSTELYRVDFDGKNLTKLTNDSSLVMAPAVSPDGKKIAYTSYRENNPDLVILSLETGQSEMAVMFPGLNFAPSWASDNQTIALTLSKDGNPELYLVDTLSKQHTRLTRNRWNDVSASWSPDNAELVFTADSIGAPQLYIVESSGGSPRRLTFKGAYNVSPDWSPTGEQIAFASSMDGNFNIYTILRNGDRLQQLTIHSGDNEDPAWSPDGRYIAFQSNREGASNIYIMNADGTNQRRLTEGQGADLSPDWIP</sequence>
<dbReference type="GO" id="GO:0017038">
    <property type="term" value="P:protein import"/>
    <property type="evidence" value="ECO:0007669"/>
    <property type="project" value="InterPro"/>
</dbReference>
<dbReference type="SUPFAM" id="SSF69304">
    <property type="entry name" value="Tricorn protease N-terminal domain"/>
    <property type="match status" value="1"/>
</dbReference>